<evidence type="ECO:0000313" key="5">
    <source>
        <dbReference type="Proteomes" id="UP000265801"/>
    </source>
</evidence>
<dbReference type="Proteomes" id="UP000265801">
    <property type="component" value="Unassembled WGS sequence"/>
</dbReference>
<comment type="caution">
    <text evidence="3">Lacks conserved residue(s) required for the propagation of feature annotation.</text>
</comment>
<dbReference type="InterPro" id="IPR008513">
    <property type="entry name" value="tRNA(Met)_cyd_acetate_ligase"/>
</dbReference>
<comment type="subcellular location">
    <subcellularLocation>
        <location evidence="3">Cytoplasm</location>
    </subcellularLocation>
</comment>
<comment type="similarity">
    <text evidence="3">Belongs to the TmcAL family.</text>
</comment>
<dbReference type="GO" id="GO:0016879">
    <property type="term" value="F:ligase activity, forming carbon-nitrogen bonds"/>
    <property type="evidence" value="ECO:0007669"/>
    <property type="project" value="UniProtKB-UniRule"/>
</dbReference>
<comment type="caution">
    <text evidence="4">The sequence shown here is derived from an EMBL/GenBank/DDBJ whole genome shotgun (WGS) entry which is preliminary data.</text>
</comment>
<dbReference type="GO" id="GO:0006400">
    <property type="term" value="P:tRNA modification"/>
    <property type="evidence" value="ECO:0007669"/>
    <property type="project" value="UniProtKB-UniRule"/>
</dbReference>
<dbReference type="OrthoDB" id="9769796at2"/>
<keyword evidence="3" id="KW-0963">Cytoplasm</keyword>
<comment type="catalytic activity">
    <reaction evidence="3">
        <text>cytidine(34) in elongator tRNA(Met) + acetate + ATP = N(4)-acetylcytidine(34) in elongator tRNA(Met) + AMP + diphosphate</text>
        <dbReference type="Rhea" id="RHEA:58144"/>
        <dbReference type="Rhea" id="RHEA-COMP:10693"/>
        <dbReference type="Rhea" id="RHEA-COMP:10694"/>
        <dbReference type="ChEBI" id="CHEBI:30089"/>
        <dbReference type="ChEBI" id="CHEBI:30616"/>
        <dbReference type="ChEBI" id="CHEBI:33019"/>
        <dbReference type="ChEBI" id="CHEBI:74900"/>
        <dbReference type="ChEBI" id="CHEBI:82748"/>
        <dbReference type="ChEBI" id="CHEBI:456215"/>
    </reaction>
</comment>
<dbReference type="GO" id="GO:0005524">
    <property type="term" value="F:ATP binding"/>
    <property type="evidence" value="ECO:0007669"/>
    <property type="project" value="UniProtKB-KW"/>
</dbReference>
<dbReference type="GO" id="GO:0000049">
    <property type="term" value="F:tRNA binding"/>
    <property type="evidence" value="ECO:0007669"/>
    <property type="project" value="UniProtKB-KW"/>
</dbReference>
<dbReference type="PANTHER" id="PTHR37825">
    <property type="entry name" value="TRNA(MET) CYTIDINE ACETATE LIGASE"/>
    <property type="match status" value="1"/>
</dbReference>
<sequence length="406" mass="46070">MKAAGVIVEYNPFHNGHLHHLTETRKMTNADLIIAVMSGNFLQRGEPAIVSKWSRTKMALNAGADIVVELPYAFATQHAEIFASGAVTLLDALKCSAFCFGSESGDIAAFEETVRYLHRHEEKYNAFVQEYIKLGMSYPSALSKAFQSLDDKQDLVNLSLPNNILGYHYIQARNSIASGMKAYTLGRKNANYHDEGFTDETIASATSIRKELGKKKGNIKSVRSFIPPSTFEELEAYQDTYGVFHDWEHYFPLLKYKILSSSPEQLSGIYEIEEGIENRFKSAAYSSSSFQEFMVTVKTKRYTWTRLQRMALHILTNTTKKEMNKHPSPQYIRLLGMTDTGRDYLNLHKKELSLPLISKLSSADPDDIYLDVKAVDIYALGSKNPDIQRKLIEQEFKQPPVYLKNE</sequence>
<keyword evidence="4" id="KW-0808">Transferase</keyword>
<feature type="binding site" evidence="3">
    <location>
        <begin position="7"/>
        <end position="20"/>
    </location>
    <ligand>
        <name>ATP</name>
        <dbReference type="ChEBI" id="CHEBI:30616"/>
    </ligand>
</feature>
<dbReference type="AlphaFoldDB" id="A0A3A1R913"/>
<dbReference type="EC" id="6.3.4.-" evidence="3"/>
<evidence type="ECO:0000256" key="3">
    <source>
        <dbReference type="HAMAP-Rule" id="MF_01539"/>
    </source>
</evidence>
<dbReference type="Pfam" id="PF05636">
    <property type="entry name" value="HIGH_NTase1"/>
    <property type="match status" value="1"/>
</dbReference>
<dbReference type="RefSeq" id="WP_119545857.1">
    <property type="nucleotide sequence ID" value="NZ_QXIR01000005.1"/>
</dbReference>
<dbReference type="EMBL" id="QXIR01000005">
    <property type="protein sequence ID" value="RIW36301.1"/>
    <property type="molecule type" value="Genomic_DNA"/>
</dbReference>
<keyword evidence="1 3" id="KW-0436">Ligase</keyword>
<feature type="binding site" evidence="3">
    <location>
        <position position="162"/>
    </location>
    <ligand>
        <name>ATP</name>
        <dbReference type="ChEBI" id="CHEBI:30616"/>
    </ligand>
</feature>
<protein>
    <recommendedName>
        <fullName evidence="3">tRNA(Met) cytidine acetate ligase</fullName>
        <ecNumber evidence="3">6.3.4.-</ecNumber>
    </recommendedName>
</protein>
<gene>
    <name evidence="3" type="primary">tmcAL</name>
    <name evidence="4" type="ORF">D3H55_05165</name>
</gene>
<dbReference type="SUPFAM" id="SSF52374">
    <property type="entry name" value="Nucleotidylyl transferase"/>
    <property type="match status" value="1"/>
</dbReference>
<keyword evidence="3" id="KW-0067">ATP-binding</keyword>
<name>A0A3A1R913_9BACI</name>
<keyword evidence="3" id="KW-0820">tRNA-binding</keyword>
<reference evidence="4 5" key="1">
    <citation type="submission" date="2018-09" db="EMBL/GenBank/DDBJ databases">
        <title>Bacillus saliacetes sp. nov., isolated from Thai shrimp paste (Ka-pi).</title>
        <authorList>
            <person name="Daroonpunt R."/>
            <person name="Tanasupawat S."/>
            <person name="Yiamsombut S."/>
        </authorList>
    </citation>
    <scope>NUCLEOTIDE SEQUENCE [LARGE SCALE GENOMIC DNA]</scope>
    <source>
        <strain evidence="4 5">SKP7-4</strain>
    </source>
</reference>
<dbReference type="InterPro" id="IPR014729">
    <property type="entry name" value="Rossmann-like_a/b/a_fold"/>
</dbReference>
<organism evidence="4 5">
    <name type="scientific">Bacillus salacetis</name>
    <dbReference type="NCBI Taxonomy" id="2315464"/>
    <lineage>
        <taxon>Bacteria</taxon>
        <taxon>Bacillati</taxon>
        <taxon>Bacillota</taxon>
        <taxon>Bacilli</taxon>
        <taxon>Bacillales</taxon>
        <taxon>Bacillaceae</taxon>
        <taxon>Bacillus</taxon>
    </lineage>
</organism>
<dbReference type="GO" id="GO:0005737">
    <property type="term" value="C:cytoplasm"/>
    <property type="evidence" value="ECO:0007669"/>
    <property type="project" value="UniProtKB-SubCell"/>
</dbReference>
<feature type="binding site" evidence="3">
    <location>
        <position position="101"/>
    </location>
    <ligand>
        <name>ATP</name>
        <dbReference type="ChEBI" id="CHEBI:30616"/>
    </ligand>
</feature>
<proteinExistence type="inferred from homology"/>
<keyword evidence="2 3" id="KW-0819">tRNA processing</keyword>
<evidence type="ECO:0000256" key="2">
    <source>
        <dbReference type="ARBA" id="ARBA00022694"/>
    </source>
</evidence>
<feature type="binding site" evidence="3">
    <location>
        <position position="187"/>
    </location>
    <ligand>
        <name>ATP</name>
        <dbReference type="ChEBI" id="CHEBI:30616"/>
    </ligand>
</feature>
<dbReference type="Gene3D" id="3.40.50.620">
    <property type="entry name" value="HUPs"/>
    <property type="match status" value="1"/>
</dbReference>
<keyword evidence="3" id="KW-0547">Nucleotide-binding</keyword>
<dbReference type="PANTHER" id="PTHR37825:SF1">
    <property type="entry name" value="TRNA(MET) CYTIDINE ACETATE LIGASE"/>
    <property type="match status" value="1"/>
</dbReference>
<evidence type="ECO:0000313" key="4">
    <source>
        <dbReference type="EMBL" id="RIW36301.1"/>
    </source>
</evidence>
<dbReference type="HAMAP" id="MF_01539">
    <property type="entry name" value="TmcAL"/>
    <property type="match status" value="1"/>
</dbReference>
<comment type="function">
    <text evidence="3">Catalyzes the formation of N(4)-acetylcytidine (ac(4)C) at the wobble position of elongator tRNA(Met), using acetate and ATP as substrates. First activates an acetate ion to form acetyladenylate (Ac-AMP) and then transfers the acetyl group to tRNA to form ac(4)C34.</text>
</comment>
<dbReference type="NCBIfam" id="NF010191">
    <property type="entry name" value="PRK13670.1"/>
    <property type="match status" value="1"/>
</dbReference>
<keyword evidence="3" id="KW-0694">RNA-binding</keyword>
<accession>A0A3A1R913</accession>
<keyword evidence="5" id="KW-1185">Reference proteome</keyword>
<dbReference type="GO" id="GO:0016740">
    <property type="term" value="F:transferase activity"/>
    <property type="evidence" value="ECO:0007669"/>
    <property type="project" value="UniProtKB-KW"/>
</dbReference>
<evidence type="ECO:0000256" key="1">
    <source>
        <dbReference type="ARBA" id="ARBA00022598"/>
    </source>
</evidence>